<feature type="non-terminal residue" evidence="15">
    <location>
        <position position="1"/>
    </location>
</feature>
<dbReference type="PROSITE" id="PS00649">
    <property type="entry name" value="G_PROTEIN_RECEP_F2_1"/>
    <property type="match status" value="1"/>
</dbReference>
<accession>A0A1J1IHS0</accession>
<sequence length="455" mass="52761">TAYCSWIFDSYLCWPPTRAGETALQKCPPTKGLDPTKFAERRCTEEGKWEGKLGVPSTNNQGWTNYTNCYLPEVLELLRKLGNDAEIKLNIAKRTRTLEMIGLVTSLIALVISLIIFYRFRSLRNNRTRIHKNLFIAMVIQVLIRLTLYIDQAIIRNADENAKPLYSIENTPYLCEASYILLEYARTAMFLWMFIEGLYLHNIVTVTVFQGRFPHAIYAIVGWGVPVLMTVIWAGFTAVKSNQKCWYNYNLTDYYRILEGPRLVVILLNFVFLFNIIRVLVVKLRQSHTSDVEQVRKAVRAAIVLLPLLGITNLLNMSKAPLDRSPFEFAVWSYVTHFLTTFQGFFIAMIYCFLNGEVRTAILKSISVWMSLRGHHDWAHRRRSFFSVNFPTNAETEQPQQQPPQNGVDLKRQRTSQLQPSRQRSTWINLLFLTKPKNQKQREQPPESVIFDISD</sequence>
<feature type="transmembrane region" description="Helical" evidence="12">
    <location>
        <begin position="259"/>
        <end position="277"/>
    </location>
</feature>
<feature type="domain" description="G-protein coupled receptors family 2 profile 1" evidence="13">
    <location>
        <begin position="1"/>
        <end position="73"/>
    </location>
</feature>
<keyword evidence="10" id="KW-0807">Transducer</keyword>
<dbReference type="InterPro" id="IPR017983">
    <property type="entry name" value="GPCR_2_secretin-like_CS"/>
</dbReference>
<evidence type="ECO:0000256" key="4">
    <source>
        <dbReference type="ARBA" id="ARBA00022692"/>
    </source>
</evidence>
<dbReference type="OrthoDB" id="5967113at2759"/>
<evidence type="ECO:0000256" key="9">
    <source>
        <dbReference type="ARBA" id="ARBA00023180"/>
    </source>
</evidence>
<dbReference type="Gene3D" id="1.20.1070.10">
    <property type="entry name" value="Rhodopsin 7-helix transmembrane proteins"/>
    <property type="match status" value="1"/>
</dbReference>
<evidence type="ECO:0000256" key="5">
    <source>
        <dbReference type="ARBA" id="ARBA00022989"/>
    </source>
</evidence>
<name>A0A1J1IHS0_9DIPT</name>
<dbReference type="InterPro" id="IPR036445">
    <property type="entry name" value="GPCR_2_extracell_dom_sf"/>
</dbReference>
<dbReference type="GO" id="GO:0005886">
    <property type="term" value="C:plasma membrane"/>
    <property type="evidence" value="ECO:0007669"/>
    <property type="project" value="UniProtKB-SubCell"/>
</dbReference>
<evidence type="ECO:0000256" key="7">
    <source>
        <dbReference type="ARBA" id="ARBA00023136"/>
    </source>
</evidence>
<dbReference type="InterPro" id="IPR000832">
    <property type="entry name" value="GPCR_2_secretin-like"/>
</dbReference>
<feature type="transmembrane region" description="Helical" evidence="12">
    <location>
        <begin position="298"/>
        <end position="317"/>
    </location>
</feature>
<comment type="subcellular location">
    <subcellularLocation>
        <location evidence="1">Cell membrane</location>
        <topology evidence="1">Multi-pass membrane protein</topology>
    </subcellularLocation>
</comment>
<keyword evidence="7 12" id="KW-0472">Membrane</keyword>
<evidence type="ECO:0000256" key="3">
    <source>
        <dbReference type="ARBA" id="ARBA00022475"/>
    </source>
</evidence>
<evidence type="ECO:0000313" key="15">
    <source>
        <dbReference type="EMBL" id="CRK99807.1"/>
    </source>
</evidence>
<dbReference type="PROSITE" id="PS00650">
    <property type="entry name" value="G_PROTEIN_RECEP_F2_2"/>
    <property type="match status" value="1"/>
</dbReference>
<dbReference type="GO" id="GO:0007188">
    <property type="term" value="P:adenylate cyclase-modulating G protein-coupled receptor signaling pathway"/>
    <property type="evidence" value="ECO:0007669"/>
    <property type="project" value="TreeGrafter"/>
</dbReference>
<keyword evidence="5 12" id="KW-1133">Transmembrane helix</keyword>
<evidence type="ECO:0000256" key="6">
    <source>
        <dbReference type="ARBA" id="ARBA00023040"/>
    </source>
</evidence>
<dbReference type="Pfam" id="PF02793">
    <property type="entry name" value="HRM"/>
    <property type="match status" value="1"/>
</dbReference>
<dbReference type="InterPro" id="IPR050332">
    <property type="entry name" value="GPCR_2"/>
</dbReference>
<dbReference type="Pfam" id="PF00002">
    <property type="entry name" value="7tm_2"/>
    <property type="match status" value="1"/>
</dbReference>
<evidence type="ECO:0000256" key="1">
    <source>
        <dbReference type="ARBA" id="ARBA00004651"/>
    </source>
</evidence>
<dbReference type="AlphaFoldDB" id="A0A1J1IHS0"/>
<comment type="similarity">
    <text evidence="2">Belongs to the G-protein coupled receptor 2 family.</text>
</comment>
<feature type="region of interest" description="Disordered" evidence="11">
    <location>
        <begin position="393"/>
        <end position="423"/>
    </location>
</feature>
<evidence type="ECO:0000256" key="12">
    <source>
        <dbReference type="SAM" id="Phobius"/>
    </source>
</evidence>
<dbReference type="PROSITE" id="PS50227">
    <property type="entry name" value="G_PROTEIN_RECEP_F2_3"/>
    <property type="match status" value="1"/>
</dbReference>
<dbReference type="InterPro" id="IPR017981">
    <property type="entry name" value="GPCR_2-like_7TM"/>
</dbReference>
<evidence type="ECO:0000256" key="8">
    <source>
        <dbReference type="ARBA" id="ARBA00023170"/>
    </source>
</evidence>
<keyword evidence="6" id="KW-0297">G-protein coupled receptor</keyword>
<dbReference type="GO" id="GO:0007166">
    <property type="term" value="P:cell surface receptor signaling pathway"/>
    <property type="evidence" value="ECO:0007669"/>
    <property type="project" value="InterPro"/>
</dbReference>
<dbReference type="InterPro" id="IPR001879">
    <property type="entry name" value="GPCR_2_extracellular_dom"/>
</dbReference>
<protein>
    <submittedName>
        <fullName evidence="15">CLUMA_CG013115, isoform A</fullName>
    </submittedName>
</protein>
<feature type="transmembrane region" description="Helical" evidence="12">
    <location>
        <begin position="216"/>
        <end position="239"/>
    </location>
</feature>
<dbReference type="GO" id="GO:0008528">
    <property type="term" value="F:G protein-coupled peptide receptor activity"/>
    <property type="evidence" value="ECO:0007669"/>
    <property type="project" value="TreeGrafter"/>
</dbReference>
<dbReference type="Gene3D" id="4.10.1240.10">
    <property type="entry name" value="GPCR, family 2, extracellular hormone receptor domain"/>
    <property type="match status" value="1"/>
</dbReference>
<feature type="transmembrane region" description="Helical" evidence="12">
    <location>
        <begin position="100"/>
        <end position="120"/>
    </location>
</feature>
<evidence type="ECO:0000256" key="10">
    <source>
        <dbReference type="ARBA" id="ARBA00023224"/>
    </source>
</evidence>
<dbReference type="Proteomes" id="UP000183832">
    <property type="component" value="Unassembled WGS sequence"/>
</dbReference>
<dbReference type="SMART" id="SM00008">
    <property type="entry name" value="HormR"/>
    <property type="match status" value="1"/>
</dbReference>
<gene>
    <name evidence="15" type="primary">putative PDF receptor</name>
    <name evidence="15" type="ORF">CLUMA_CG013115</name>
</gene>
<evidence type="ECO:0000259" key="13">
    <source>
        <dbReference type="PROSITE" id="PS50227"/>
    </source>
</evidence>
<feature type="domain" description="G-protein coupled receptors family 2 profile 2" evidence="14">
    <location>
        <begin position="95"/>
        <end position="355"/>
    </location>
</feature>
<dbReference type="PANTHER" id="PTHR45620:SF17">
    <property type="entry name" value="PDF RECEPTOR"/>
    <property type="match status" value="1"/>
</dbReference>
<evidence type="ECO:0000256" key="11">
    <source>
        <dbReference type="SAM" id="MobiDB-lite"/>
    </source>
</evidence>
<evidence type="ECO:0000256" key="2">
    <source>
        <dbReference type="ARBA" id="ARBA00005314"/>
    </source>
</evidence>
<dbReference type="EMBL" id="CVRI01000053">
    <property type="protein sequence ID" value="CRK99807.1"/>
    <property type="molecule type" value="Genomic_DNA"/>
</dbReference>
<proteinExistence type="inferred from homology"/>
<dbReference type="PROSITE" id="PS50261">
    <property type="entry name" value="G_PROTEIN_RECEP_F2_4"/>
    <property type="match status" value="1"/>
</dbReference>
<evidence type="ECO:0000259" key="14">
    <source>
        <dbReference type="PROSITE" id="PS50261"/>
    </source>
</evidence>
<keyword evidence="3" id="KW-1003">Cell membrane</keyword>
<keyword evidence="16" id="KW-1185">Reference proteome</keyword>
<reference evidence="15 16" key="1">
    <citation type="submission" date="2015-04" db="EMBL/GenBank/DDBJ databases">
        <authorList>
            <person name="Syromyatnikov M.Y."/>
            <person name="Popov V.N."/>
        </authorList>
    </citation>
    <scope>NUCLEOTIDE SEQUENCE [LARGE SCALE GENOMIC DNA]</scope>
</reference>
<feature type="transmembrane region" description="Helical" evidence="12">
    <location>
        <begin position="189"/>
        <end position="209"/>
    </location>
</feature>
<keyword evidence="9" id="KW-0325">Glycoprotein</keyword>
<dbReference type="STRING" id="568069.A0A1J1IHS0"/>
<dbReference type="PANTHER" id="PTHR45620">
    <property type="entry name" value="PDF RECEPTOR-LIKE PROTEIN-RELATED"/>
    <property type="match status" value="1"/>
</dbReference>
<evidence type="ECO:0000313" key="16">
    <source>
        <dbReference type="Proteomes" id="UP000183832"/>
    </source>
</evidence>
<dbReference type="SUPFAM" id="SSF111418">
    <property type="entry name" value="Hormone receptor domain"/>
    <property type="match status" value="1"/>
</dbReference>
<keyword evidence="8" id="KW-0675">Receptor</keyword>
<dbReference type="PRINTS" id="PR00249">
    <property type="entry name" value="GPCRSECRETIN"/>
</dbReference>
<feature type="transmembrane region" description="Helical" evidence="12">
    <location>
        <begin position="132"/>
        <end position="150"/>
    </location>
</feature>
<keyword evidence="4 12" id="KW-0812">Transmembrane</keyword>
<organism evidence="15 16">
    <name type="scientific">Clunio marinus</name>
    <dbReference type="NCBI Taxonomy" id="568069"/>
    <lineage>
        <taxon>Eukaryota</taxon>
        <taxon>Metazoa</taxon>
        <taxon>Ecdysozoa</taxon>
        <taxon>Arthropoda</taxon>
        <taxon>Hexapoda</taxon>
        <taxon>Insecta</taxon>
        <taxon>Pterygota</taxon>
        <taxon>Neoptera</taxon>
        <taxon>Endopterygota</taxon>
        <taxon>Diptera</taxon>
        <taxon>Nematocera</taxon>
        <taxon>Chironomoidea</taxon>
        <taxon>Chironomidae</taxon>
        <taxon>Clunio</taxon>
    </lineage>
</organism>
<feature type="transmembrane region" description="Helical" evidence="12">
    <location>
        <begin position="329"/>
        <end position="354"/>
    </location>
</feature>